<protein>
    <recommendedName>
        <fullName evidence="17">G-protein coupled receptors family 1 profile domain-containing protein</fullName>
    </recommendedName>
</protein>
<evidence type="ECO:0000256" key="4">
    <source>
        <dbReference type="ARBA" id="ARBA00022692"/>
    </source>
</evidence>
<dbReference type="GO" id="GO:0030593">
    <property type="term" value="P:neutrophil chemotaxis"/>
    <property type="evidence" value="ECO:0007669"/>
    <property type="project" value="TreeGrafter"/>
</dbReference>
<keyword evidence="3" id="KW-0145">Chemotaxis</keyword>
<dbReference type="PROSITE" id="PS50262">
    <property type="entry name" value="G_PROTEIN_RECEP_F1_2"/>
    <property type="match status" value="1"/>
</dbReference>
<keyword evidence="16" id="KW-0732">Signal</keyword>
<dbReference type="SUPFAM" id="SSF81321">
    <property type="entry name" value="Family A G protein-coupled receptor-like"/>
    <property type="match status" value="1"/>
</dbReference>
<keyword evidence="19" id="KW-1185">Reference proteome</keyword>
<feature type="region of interest" description="Disordered" evidence="14">
    <location>
        <begin position="361"/>
        <end position="380"/>
    </location>
</feature>
<keyword evidence="8" id="KW-1015">Disulfide bond</keyword>
<feature type="transmembrane region" description="Helical" evidence="15">
    <location>
        <begin position="239"/>
        <end position="262"/>
    </location>
</feature>
<dbReference type="GO" id="GO:0019957">
    <property type="term" value="F:C-C chemokine binding"/>
    <property type="evidence" value="ECO:0007669"/>
    <property type="project" value="TreeGrafter"/>
</dbReference>
<feature type="transmembrane region" description="Helical" evidence="15">
    <location>
        <begin position="274"/>
        <end position="299"/>
    </location>
</feature>
<evidence type="ECO:0000256" key="13">
    <source>
        <dbReference type="RuleBase" id="RU000688"/>
    </source>
</evidence>
<dbReference type="PRINTS" id="PR00427">
    <property type="entry name" value="INTRLEUKIN8R"/>
</dbReference>
<feature type="transmembrane region" description="Helical" evidence="15">
    <location>
        <begin position="67"/>
        <end position="92"/>
    </location>
</feature>
<dbReference type="GO" id="GO:0009897">
    <property type="term" value="C:external side of plasma membrane"/>
    <property type="evidence" value="ECO:0007669"/>
    <property type="project" value="TreeGrafter"/>
</dbReference>
<keyword evidence="4 13" id="KW-0812">Transmembrane</keyword>
<dbReference type="GeneTree" id="ENSGT01050000244848"/>
<feature type="transmembrane region" description="Helical" evidence="15">
    <location>
        <begin position="180"/>
        <end position="202"/>
    </location>
</feature>
<keyword evidence="7 15" id="KW-0472">Membrane</keyword>
<keyword evidence="6 13" id="KW-0297">G-protein coupled receptor</keyword>
<accession>A0AAQ5Y5Z0</accession>
<feature type="chain" id="PRO_5043512697" description="G-protein coupled receptors family 1 profile domain-containing protein" evidence="16">
    <location>
        <begin position="27"/>
        <end position="380"/>
    </location>
</feature>
<keyword evidence="2" id="KW-1003">Cell membrane</keyword>
<dbReference type="Proteomes" id="UP001501940">
    <property type="component" value="Chromosome 24"/>
</dbReference>
<dbReference type="PROSITE" id="PS00237">
    <property type="entry name" value="G_PROTEIN_RECEP_F1_1"/>
    <property type="match status" value="1"/>
</dbReference>
<evidence type="ECO:0000256" key="16">
    <source>
        <dbReference type="SAM" id="SignalP"/>
    </source>
</evidence>
<evidence type="ECO:0000256" key="6">
    <source>
        <dbReference type="ARBA" id="ARBA00023040"/>
    </source>
</evidence>
<feature type="domain" description="G-protein coupled receptors family 1 profile" evidence="17">
    <location>
        <begin position="84"/>
        <end position="336"/>
    </location>
</feature>
<dbReference type="InterPro" id="IPR017452">
    <property type="entry name" value="GPCR_Rhodpsn_7TM"/>
</dbReference>
<dbReference type="PRINTS" id="PR00237">
    <property type="entry name" value="GPCRRHODOPSN"/>
</dbReference>
<feature type="transmembrane region" description="Helical" evidence="15">
    <location>
        <begin position="319"/>
        <end position="339"/>
    </location>
</feature>
<dbReference type="GeneID" id="111580286"/>
<dbReference type="PANTHER" id="PTHR10489:SF930">
    <property type="entry name" value="C-X-C CHEMOKINE RECEPTOR TYPE 1-LIKE"/>
    <property type="match status" value="1"/>
</dbReference>
<evidence type="ECO:0000313" key="19">
    <source>
        <dbReference type="Proteomes" id="UP001501940"/>
    </source>
</evidence>
<keyword evidence="10" id="KW-0325">Glycoprotein</keyword>
<keyword evidence="5 15" id="KW-1133">Transmembrane helix</keyword>
<feature type="transmembrane region" description="Helical" evidence="15">
    <location>
        <begin position="147"/>
        <end position="168"/>
    </location>
</feature>
<evidence type="ECO:0000256" key="12">
    <source>
        <dbReference type="ARBA" id="ARBA00034130"/>
    </source>
</evidence>
<evidence type="ECO:0000313" key="18">
    <source>
        <dbReference type="Ensembl" id="ENSAOCP00000049098.1"/>
    </source>
</evidence>
<dbReference type="GO" id="GO:0016494">
    <property type="term" value="F:C-X-C chemokine receptor activity"/>
    <property type="evidence" value="ECO:0007669"/>
    <property type="project" value="InterPro"/>
</dbReference>
<dbReference type="GO" id="GO:0019722">
    <property type="term" value="P:calcium-mediated signaling"/>
    <property type="evidence" value="ECO:0007669"/>
    <property type="project" value="TreeGrafter"/>
</dbReference>
<evidence type="ECO:0000256" key="15">
    <source>
        <dbReference type="SAM" id="Phobius"/>
    </source>
</evidence>
<dbReference type="Ensembl" id="ENSAOCT00000061057.1">
    <property type="protein sequence ID" value="ENSAOCP00000049098.1"/>
    <property type="gene ID" value="ENSAOCG00000027111.1"/>
</dbReference>
<dbReference type="RefSeq" id="XP_023143737.3">
    <property type="nucleotide sequence ID" value="XM_023287969.3"/>
</dbReference>
<evidence type="ECO:0000256" key="8">
    <source>
        <dbReference type="ARBA" id="ARBA00023157"/>
    </source>
</evidence>
<keyword evidence="9 13" id="KW-0675">Receptor</keyword>
<evidence type="ECO:0000256" key="10">
    <source>
        <dbReference type="ARBA" id="ARBA00023180"/>
    </source>
</evidence>
<proteinExistence type="inferred from homology"/>
<comment type="similarity">
    <text evidence="13">Belongs to the G-protein coupled receptor 1 family.</text>
</comment>
<feature type="transmembrane region" description="Helical" evidence="15">
    <location>
        <begin position="104"/>
        <end position="127"/>
    </location>
</feature>
<reference evidence="18 19" key="1">
    <citation type="submission" date="2022-01" db="EMBL/GenBank/DDBJ databases">
        <title>A chromosome-scale genome assembly of the false clownfish, Amphiprion ocellaris.</title>
        <authorList>
            <person name="Ryu T."/>
        </authorList>
    </citation>
    <scope>NUCLEOTIDE SEQUENCE [LARGE SCALE GENOMIC DNA]</scope>
</reference>
<feature type="compositionally biased region" description="Low complexity" evidence="14">
    <location>
        <begin position="361"/>
        <end position="374"/>
    </location>
</feature>
<keyword evidence="11 13" id="KW-0807">Transducer</keyword>
<dbReference type="Pfam" id="PF00001">
    <property type="entry name" value="7tm_1"/>
    <property type="match status" value="1"/>
</dbReference>
<evidence type="ECO:0000256" key="2">
    <source>
        <dbReference type="ARBA" id="ARBA00022475"/>
    </source>
</evidence>
<evidence type="ECO:0000256" key="14">
    <source>
        <dbReference type="SAM" id="MobiDB-lite"/>
    </source>
</evidence>
<dbReference type="AlphaFoldDB" id="A0AAQ5Y5Z0"/>
<feature type="signal peptide" evidence="16">
    <location>
        <begin position="1"/>
        <end position="26"/>
    </location>
</feature>
<dbReference type="GO" id="GO:0007204">
    <property type="term" value="P:positive regulation of cytosolic calcium ion concentration"/>
    <property type="evidence" value="ECO:0007669"/>
    <property type="project" value="TreeGrafter"/>
</dbReference>
<reference evidence="18" key="2">
    <citation type="submission" date="2025-08" db="UniProtKB">
        <authorList>
            <consortium name="Ensembl"/>
        </authorList>
    </citation>
    <scope>IDENTIFICATION</scope>
</reference>
<evidence type="ECO:0000256" key="5">
    <source>
        <dbReference type="ARBA" id="ARBA00022989"/>
    </source>
</evidence>
<comment type="subunit">
    <text evidence="12">Interacts with IL8. Interacts with GNAI2.</text>
</comment>
<evidence type="ECO:0000256" key="11">
    <source>
        <dbReference type="ARBA" id="ARBA00023224"/>
    </source>
</evidence>
<dbReference type="KEGG" id="aoce:111580286"/>
<dbReference type="InterPro" id="IPR000276">
    <property type="entry name" value="GPCR_Rhodpsn"/>
</dbReference>
<dbReference type="Gene3D" id="1.20.1070.10">
    <property type="entry name" value="Rhodopsin 7-helix transmembrane proteins"/>
    <property type="match status" value="1"/>
</dbReference>
<organism evidence="18 19">
    <name type="scientific">Amphiprion ocellaris</name>
    <name type="common">Clown anemonefish</name>
    <dbReference type="NCBI Taxonomy" id="80972"/>
    <lineage>
        <taxon>Eukaryota</taxon>
        <taxon>Metazoa</taxon>
        <taxon>Chordata</taxon>
        <taxon>Craniata</taxon>
        <taxon>Vertebrata</taxon>
        <taxon>Euteleostomi</taxon>
        <taxon>Actinopterygii</taxon>
        <taxon>Neopterygii</taxon>
        <taxon>Teleostei</taxon>
        <taxon>Neoteleostei</taxon>
        <taxon>Acanthomorphata</taxon>
        <taxon>Ovalentaria</taxon>
        <taxon>Pomacentridae</taxon>
        <taxon>Amphiprion</taxon>
    </lineage>
</organism>
<evidence type="ECO:0000256" key="1">
    <source>
        <dbReference type="ARBA" id="ARBA00004651"/>
    </source>
</evidence>
<dbReference type="InterPro" id="IPR050119">
    <property type="entry name" value="CCR1-9-like"/>
</dbReference>
<evidence type="ECO:0000259" key="17">
    <source>
        <dbReference type="PROSITE" id="PS50262"/>
    </source>
</evidence>
<reference evidence="18" key="3">
    <citation type="submission" date="2025-09" db="UniProtKB">
        <authorList>
            <consortium name="Ensembl"/>
        </authorList>
    </citation>
    <scope>IDENTIFICATION</scope>
</reference>
<dbReference type="PANTHER" id="PTHR10489">
    <property type="entry name" value="CELL ADHESION MOLECULE"/>
    <property type="match status" value="1"/>
</dbReference>
<name>A0AAQ5Y5Z0_AMPOC</name>
<evidence type="ECO:0000256" key="9">
    <source>
        <dbReference type="ARBA" id="ARBA00023170"/>
    </source>
</evidence>
<dbReference type="GO" id="GO:0006955">
    <property type="term" value="P:immune response"/>
    <property type="evidence" value="ECO:0007669"/>
    <property type="project" value="TreeGrafter"/>
</dbReference>
<dbReference type="InterPro" id="IPR000174">
    <property type="entry name" value="Chemokine_CXCR_1/2"/>
</dbReference>
<comment type="subcellular location">
    <subcellularLocation>
        <location evidence="1">Cell membrane</location>
        <topology evidence="1">Multi-pass membrane protein</topology>
    </subcellularLocation>
</comment>
<evidence type="ECO:0000256" key="3">
    <source>
        <dbReference type="ARBA" id="ARBA00022500"/>
    </source>
</evidence>
<evidence type="ECO:0000256" key="7">
    <source>
        <dbReference type="ARBA" id="ARBA00023136"/>
    </source>
</evidence>
<dbReference type="GO" id="GO:0016493">
    <property type="term" value="F:C-C chemokine receptor activity"/>
    <property type="evidence" value="ECO:0007669"/>
    <property type="project" value="TreeGrafter"/>
</dbReference>
<sequence>MLRGISFGLIWHHAVVIFEGCGQSSAKAMSFTYVFEEGFFDQNETVPLYVNPNTLACELKPLNPTAAVTLCLVLAAIFLLAIPGNLLVGWVIGTSRQPLTPSDVYLLHLTVADGLMALSLPFFAVSVVRGWVFGDFMCKLINLIFDANFYTSIIFLACISIDRYLVIVRANENLWSRKRMCSRFLCAAVWALGCALALPALFNDAFRLDPDTDRMVCSEKFDIGSAILWRLITRGFLHVFGFLVPVTVMIACYSVTIWRLLYTRGFQKHRAMRVIIAVVIAFLLCWTPYHITMVVDLLMRADLIQFDCALRMSVNKALLITNGLALLHSCINPFLYAFVGEKFKKKMTLLLHRKLRQERMSSGSKFSRSSSQTSDGGAVF</sequence>